<accession>A0A1H6FIF7</accession>
<dbReference type="RefSeq" id="WP_143038480.1">
    <property type="nucleotide sequence ID" value="NZ_FNWJ01000001.1"/>
</dbReference>
<dbReference type="Proteomes" id="UP000222056">
    <property type="component" value="Unassembled WGS sequence"/>
</dbReference>
<sequence>MTATAVGLKGARIIAAAAGLVAALQLAALGRVPRGAPPAPYAQLTVSVPGELDPPGTRTPLAGPLTAGRPRSAVLELANVAGRARLVVFRVSVSDRALARHVRLELRSGTRSLRALALAPSQGGARKFVDERPLRPRERRRYRFSLSADAAARRFAARALDVRIDVATTAPPRARRTHLGRKGR</sequence>
<dbReference type="EMBL" id="FNWJ01000001">
    <property type="protein sequence ID" value="SEH10202.1"/>
    <property type="molecule type" value="Genomic_DNA"/>
</dbReference>
<reference evidence="2" key="1">
    <citation type="submission" date="2016-10" db="EMBL/GenBank/DDBJ databases">
        <authorList>
            <person name="Varghese N."/>
            <person name="Submissions S."/>
        </authorList>
    </citation>
    <scope>NUCLEOTIDE SEQUENCE [LARGE SCALE GENOMIC DNA]</scope>
    <source>
        <strain evidence="2">ATCC 35263</strain>
    </source>
</reference>
<dbReference type="AlphaFoldDB" id="A0A1H6FIF7"/>
<keyword evidence="2" id="KW-1185">Reference proteome</keyword>
<gene>
    <name evidence="1" type="ORF">SAMN02745716_0049</name>
</gene>
<dbReference type="STRING" id="29539.SAMN02745716_0049"/>
<evidence type="ECO:0000313" key="2">
    <source>
        <dbReference type="Proteomes" id="UP000222056"/>
    </source>
</evidence>
<protein>
    <submittedName>
        <fullName evidence="1">Uncharacterized protein</fullName>
    </submittedName>
</protein>
<evidence type="ECO:0000313" key="1">
    <source>
        <dbReference type="EMBL" id="SEH10202.1"/>
    </source>
</evidence>
<name>A0A1H6FIF7_THEAL</name>
<organism evidence="1 2">
    <name type="scientific">Thermoleophilum album</name>
    <dbReference type="NCBI Taxonomy" id="29539"/>
    <lineage>
        <taxon>Bacteria</taxon>
        <taxon>Bacillati</taxon>
        <taxon>Actinomycetota</taxon>
        <taxon>Thermoleophilia</taxon>
        <taxon>Thermoleophilales</taxon>
        <taxon>Thermoleophilaceae</taxon>
        <taxon>Thermoleophilum</taxon>
    </lineage>
</organism>
<proteinExistence type="predicted"/>